<evidence type="ECO:0000256" key="3">
    <source>
        <dbReference type="ARBA" id="ARBA00022691"/>
    </source>
</evidence>
<accession>A0ABN0XKN1</accession>
<keyword evidence="6" id="KW-1185">Reference proteome</keyword>
<proteinExistence type="predicted"/>
<evidence type="ECO:0000259" key="4">
    <source>
        <dbReference type="Pfam" id="PF13847"/>
    </source>
</evidence>
<evidence type="ECO:0000313" key="5">
    <source>
        <dbReference type="EMBL" id="GAA0366644.1"/>
    </source>
</evidence>
<dbReference type="PANTHER" id="PTHR43464:SF19">
    <property type="entry name" value="UBIQUINONE BIOSYNTHESIS O-METHYLTRANSFERASE, MITOCHONDRIAL"/>
    <property type="match status" value="1"/>
</dbReference>
<gene>
    <name evidence="5" type="ORF">GCM10009092_33740</name>
</gene>
<keyword evidence="2" id="KW-0808">Transferase</keyword>
<organism evidence="5 6">
    <name type="scientific">Bowmanella denitrificans</name>
    <dbReference type="NCBI Taxonomy" id="366582"/>
    <lineage>
        <taxon>Bacteria</taxon>
        <taxon>Pseudomonadati</taxon>
        <taxon>Pseudomonadota</taxon>
        <taxon>Gammaproteobacteria</taxon>
        <taxon>Alteromonadales</taxon>
        <taxon>Alteromonadaceae</taxon>
        <taxon>Bowmanella</taxon>
    </lineage>
</organism>
<comment type="caution">
    <text evidence="5">The sequence shown here is derived from an EMBL/GenBank/DDBJ whole genome shotgun (WGS) entry which is preliminary data.</text>
</comment>
<keyword evidence="3" id="KW-0949">S-adenosyl-L-methionine</keyword>
<dbReference type="Pfam" id="PF13847">
    <property type="entry name" value="Methyltransf_31"/>
    <property type="match status" value="1"/>
</dbReference>
<dbReference type="Proteomes" id="UP001501757">
    <property type="component" value="Unassembled WGS sequence"/>
</dbReference>
<name>A0ABN0XKN1_9ALTE</name>
<feature type="domain" description="Methyltransferase" evidence="4">
    <location>
        <begin position="72"/>
        <end position="188"/>
    </location>
</feature>
<evidence type="ECO:0000313" key="6">
    <source>
        <dbReference type="Proteomes" id="UP001501757"/>
    </source>
</evidence>
<evidence type="ECO:0000256" key="1">
    <source>
        <dbReference type="ARBA" id="ARBA00022603"/>
    </source>
</evidence>
<dbReference type="PANTHER" id="PTHR43464">
    <property type="entry name" value="METHYLTRANSFERASE"/>
    <property type="match status" value="1"/>
</dbReference>
<dbReference type="SUPFAM" id="SSF53335">
    <property type="entry name" value="S-adenosyl-L-methionine-dependent methyltransferases"/>
    <property type="match status" value="1"/>
</dbReference>
<keyword evidence="1" id="KW-0489">Methyltransferase</keyword>
<dbReference type="InterPro" id="IPR025714">
    <property type="entry name" value="Methyltranfer_dom"/>
</dbReference>
<dbReference type="Gene3D" id="3.40.50.150">
    <property type="entry name" value="Vaccinia Virus protein VP39"/>
    <property type="match status" value="1"/>
</dbReference>
<dbReference type="EMBL" id="BAAAEI010000021">
    <property type="protein sequence ID" value="GAA0366644.1"/>
    <property type="molecule type" value="Genomic_DNA"/>
</dbReference>
<sequence>MTEYHHDLQAEAEAFNERISERTKAGFVPDLRRAQRCEYFYKSFWRDPKFMDLYVGEMYRNYSRMITAFAGSKKRILDVGCGPGYFALELAREGHEVTGIDIAATAIAEAERVAEENPYVEHFGSLNYDVCSIEDLSEEDKQFDVILFSGVLHHLEDINLALNKAKKLLSPNGIILGHEPCHEKWQDKDAAVVGVIRCLLAATGHWYEKIGDVLSDTSESAWPQLASDIKEEYVEERDKSEAGQSPHDNTFTGEAILSCVQKHFRLLEYKPSSSFIYRVLGGIRGDLHKEHQIAELLAAFDKYAVESQILNPNYFYFCARTV</sequence>
<dbReference type="RefSeq" id="WP_343846478.1">
    <property type="nucleotide sequence ID" value="NZ_BAAAEI010000021.1"/>
</dbReference>
<protein>
    <recommendedName>
        <fullName evidence="4">Methyltransferase domain-containing protein</fullName>
    </recommendedName>
</protein>
<dbReference type="CDD" id="cd02440">
    <property type="entry name" value="AdoMet_MTases"/>
    <property type="match status" value="1"/>
</dbReference>
<dbReference type="InterPro" id="IPR029063">
    <property type="entry name" value="SAM-dependent_MTases_sf"/>
</dbReference>
<reference evidence="5 6" key="1">
    <citation type="journal article" date="2019" name="Int. J. Syst. Evol. Microbiol.">
        <title>The Global Catalogue of Microorganisms (GCM) 10K type strain sequencing project: providing services to taxonomists for standard genome sequencing and annotation.</title>
        <authorList>
            <consortium name="The Broad Institute Genomics Platform"/>
            <consortium name="The Broad Institute Genome Sequencing Center for Infectious Disease"/>
            <person name="Wu L."/>
            <person name="Ma J."/>
        </authorList>
    </citation>
    <scope>NUCLEOTIDE SEQUENCE [LARGE SCALE GENOMIC DNA]</scope>
    <source>
        <strain evidence="5 6">JCM 13378</strain>
    </source>
</reference>
<evidence type="ECO:0000256" key="2">
    <source>
        <dbReference type="ARBA" id="ARBA00022679"/>
    </source>
</evidence>